<sequence length="61" mass="6642">MAWRPAEGRRRVNGSLISVMPDTTESMDGIDESKGLSDVTTAEQCESFPEKPGQDIGDDDI</sequence>
<feature type="region of interest" description="Disordered" evidence="1">
    <location>
        <begin position="1"/>
        <end position="61"/>
    </location>
</feature>
<protein>
    <recommendedName>
        <fullName evidence="3">ATP-grasp target RiPP</fullName>
    </recommendedName>
</protein>
<reference evidence="2" key="1">
    <citation type="submission" date="2021-01" db="EMBL/GenBank/DDBJ databases">
        <title>Whole genome shotgun sequence of Actinoplanes capillaceus NBRC 16408.</title>
        <authorList>
            <person name="Komaki H."/>
            <person name="Tamura T."/>
        </authorList>
    </citation>
    <scope>NUCLEOTIDE SEQUENCE [LARGE SCALE GENOMIC DNA]</scope>
    <source>
        <strain evidence="2">NBRC 16408</strain>
    </source>
</reference>
<organism evidence="2">
    <name type="scientific">Actinoplanes campanulatus</name>
    <dbReference type="NCBI Taxonomy" id="113559"/>
    <lineage>
        <taxon>Bacteria</taxon>
        <taxon>Bacillati</taxon>
        <taxon>Actinomycetota</taxon>
        <taxon>Actinomycetes</taxon>
        <taxon>Micromonosporales</taxon>
        <taxon>Micromonosporaceae</taxon>
        <taxon>Actinoplanes</taxon>
    </lineage>
</organism>
<name>A0ABQ3WDV7_9ACTN</name>
<evidence type="ECO:0008006" key="3">
    <source>
        <dbReference type="Google" id="ProtNLM"/>
    </source>
</evidence>
<gene>
    <name evidence="2" type="ORF">Aca07nite_10650</name>
</gene>
<comment type="caution">
    <text evidence="2">The sequence shown here is derived from an EMBL/GenBank/DDBJ whole genome shotgun (WGS) entry which is preliminary data.</text>
</comment>
<feature type="compositionally biased region" description="Basic and acidic residues" evidence="1">
    <location>
        <begin position="1"/>
        <end position="10"/>
    </location>
</feature>
<dbReference type="EMBL" id="BOMF01000017">
    <property type="protein sequence ID" value="GID43790.1"/>
    <property type="molecule type" value="Genomic_DNA"/>
</dbReference>
<dbReference type="RefSeq" id="WP_204294332.1">
    <property type="nucleotide sequence ID" value="NZ_BAAAGQ010000002.1"/>
</dbReference>
<proteinExistence type="predicted"/>
<accession>A0ABQ3WDV7</accession>
<evidence type="ECO:0000256" key="1">
    <source>
        <dbReference type="SAM" id="MobiDB-lite"/>
    </source>
</evidence>
<evidence type="ECO:0000313" key="2">
    <source>
        <dbReference type="EMBL" id="GID43790.1"/>
    </source>
</evidence>